<organism evidence="2 3">
    <name type="scientific">Candidatus Segetimicrobium genomatis</name>
    <dbReference type="NCBI Taxonomy" id="2569760"/>
    <lineage>
        <taxon>Bacteria</taxon>
        <taxon>Bacillati</taxon>
        <taxon>Candidatus Sysuimicrobiota</taxon>
        <taxon>Candidatus Sysuimicrobiia</taxon>
        <taxon>Candidatus Sysuimicrobiales</taxon>
        <taxon>Candidatus Segetimicrobiaceae</taxon>
        <taxon>Candidatus Segetimicrobium</taxon>
    </lineage>
</organism>
<proteinExistence type="predicted"/>
<dbReference type="AlphaFoldDB" id="A0A537IZJ7"/>
<evidence type="ECO:0000313" key="3">
    <source>
        <dbReference type="Proteomes" id="UP000318834"/>
    </source>
</evidence>
<dbReference type="EMBL" id="VBAP01000013">
    <property type="protein sequence ID" value="TMI76703.1"/>
    <property type="molecule type" value="Genomic_DNA"/>
</dbReference>
<sequence length="140" mass="14824">MNPGQLSFAALLAGMLVRWREVVTVALATVFVALVLSLVLPPSYRTVASFVTTDAGVQLPRGLGDLAMQPGIGGLASQLGLGVTKDPSESPAFYVALLNSRELLTRLAVSRFPDARSEAPGDSADLVELFQIRSNDRARA</sequence>
<evidence type="ECO:0000313" key="2">
    <source>
        <dbReference type="EMBL" id="TMI76703.1"/>
    </source>
</evidence>
<accession>A0A537IZJ7</accession>
<name>A0A537IZJ7_9BACT</name>
<evidence type="ECO:0008006" key="4">
    <source>
        <dbReference type="Google" id="ProtNLM"/>
    </source>
</evidence>
<gene>
    <name evidence="2" type="ORF">E6H05_02860</name>
</gene>
<keyword evidence="1" id="KW-0472">Membrane</keyword>
<feature type="non-terminal residue" evidence="2">
    <location>
        <position position="140"/>
    </location>
</feature>
<comment type="caution">
    <text evidence="2">The sequence shown here is derived from an EMBL/GenBank/DDBJ whole genome shotgun (WGS) entry which is preliminary data.</text>
</comment>
<keyword evidence="1" id="KW-1133">Transmembrane helix</keyword>
<reference evidence="2 3" key="1">
    <citation type="journal article" date="2019" name="Nat. Microbiol.">
        <title>Mediterranean grassland soil C-N compound turnover is dependent on rainfall and depth, and is mediated by genomically divergent microorganisms.</title>
        <authorList>
            <person name="Diamond S."/>
            <person name="Andeer P.F."/>
            <person name="Li Z."/>
            <person name="Crits-Christoph A."/>
            <person name="Burstein D."/>
            <person name="Anantharaman K."/>
            <person name="Lane K.R."/>
            <person name="Thomas B.C."/>
            <person name="Pan C."/>
            <person name="Northen T.R."/>
            <person name="Banfield J.F."/>
        </authorList>
    </citation>
    <scope>NUCLEOTIDE SEQUENCE [LARGE SCALE GENOMIC DNA]</scope>
    <source>
        <strain evidence="2">NP_8</strain>
    </source>
</reference>
<protein>
    <recommendedName>
        <fullName evidence="4">Polysaccharide chain length determinant N-terminal domain-containing protein</fullName>
    </recommendedName>
</protein>
<feature type="transmembrane region" description="Helical" evidence="1">
    <location>
        <begin position="22"/>
        <end position="40"/>
    </location>
</feature>
<keyword evidence="1" id="KW-0812">Transmembrane</keyword>
<dbReference type="Proteomes" id="UP000318834">
    <property type="component" value="Unassembled WGS sequence"/>
</dbReference>
<evidence type="ECO:0000256" key="1">
    <source>
        <dbReference type="SAM" id="Phobius"/>
    </source>
</evidence>